<comment type="caution">
    <text evidence="1">The sequence shown here is derived from an EMBL/GenBank/DDBJ whole genome shotgun (WGS) entry which is preliminary data.</text>
</comment>
<evidence type="ECO:0000313" key="2">
    <source>
        <dbReference type="Proteomes" id="UP001269081"/>
    </source>
</evidence>
<dbReference type="RefSeq" id="WP_310283506.1">
    <property type="nucleotide sequence ID" value="NZ_JAVDWQ010000018.1"/>
</dbReference>
<protein>
    <recommendedName>
        <fullName evidence="3">HEAT repeat domain-containing protein</fullName>
    </recommendedName>
</protein>
<gene>
    <name evidence="1" type="ORF">J2W48_004035</name>
</gene>
<sequence>MSINSKSFDEVLKIAENELTLPYFYSTPENIYALSGFGNDPLLRPKIISFLENSFDILRKVACDKKTEKDKIWNYDTLVMVNHVIFGAIGRTVGMLNATELAPLLYKEFVDMEDSVYRINYEEKGTLAIALSILGYQGEIKEIQDTLDDAVSNEHYILEREDILEMFYAFCILKNDKTRALDYLSNHKRTKNLSLVAAALADLDAKEGLPVLKERLLQLSSPFTKEAFLEAIHRLETQKEAPAPKDRMIWMFGKRSTTEIELGHEPDNAFVLRAIKKNGSEEFEEYYESFY</sequence>
<name>A0ABU1YCW1_9FLAO</name>
<accession>A0ABU1YCW1</accession>
<dbReference type="EMBL" id="JAVDWQ010000018">
    <property type="protein sequence ID" value="MDR7212078.1"/>
    <property type="molecule type" value="Genomic_DNA"/>
</dbReference>
<reference evidence="1 2" key="1">
    <citation type="submission" date="2023-07" db="EMBL/GenBank/DDBJ databases">
        <title>Sorghum-associated microbial communities from plants grown in Nebraska, USA.</title>
        <authorList>
            <person name="Schachtman D."/>
        </authorList>
    </citation>
    <scope>NUCLEOTIDE SEQUENCE [LARGE SCALE GENOMIC DNA]</scope>
    <source>
        <strain evidence="1 2">4129</strain>
    </source>
</reference>
<organism evidence="1 2">
    <name type="scientific">Flavobacterium piscis</name>
    <dbReference type="NCBI Taxonomy" id="1114874"/>
    <lineage>
        <taxon>Bacteria</taxon>
        <taxon>Pseudomonadati</taxon>
        <taxon>Bacteroidota</taxon>
        <taxon>Flavobacteriia</taxon>
        <taxon>Flavobacteriales</taxon>
        <taxon>Flavobacteriaceae</taxon>
        <taxon>Flavobacterium</taxon>
    </lineage>
</organism>
<proteinExistence type="predicted"/>
<evidence type="ECO:0008006" key="3">
    <source>
        <dbReference type="Google" id="ProtNLM"/>
    </source>
</evidence>
<dbReference type="Proteomes" id="UP001269081">
    <property type="component" value="Unassembled WGS sequence"/>
</dbReference>
<keyword evidence="2" id="KW-1185">Reference proteome</keyword>
<evidence type="ECO:0000313" key="1">
    <source>
        <dbReference type="EMBL" id="MDR7212078.1"/>
    </source>
</evidence>